<protein>
    <submittedName>
        <fullName evidence="6">Cadherin domain-containing protein,putative calcium-binding protein</fullName>
    </submittedName>
</protein>
<dbReference type="SUPFAM" id="SSF49313">
    <property type="entry name" value="Cadherin-like"/>
    <property type="match status" value="1"/>
</dbReference>
<comment type="subcellular location">
    <subcellularLocation>
        <location evidence="1">Membrane</location>
    </subcellularLocation>
</comment>
<dbReference type="GO" id="GO:0045296">
    <property type="term" value="F:cadherin binding"/>
    <property type="evidence" value="ECO:0007669"/>
    <property type="project" value="TreeGrafter"/>
</dbReference>
<evidence type="ECO:0000256" key="2">
    <source>
        <dbReference type="ARBA" id="ARBA00022737"/>
    </source>
</evidence>
<keyword evidence="4" id="KW-0472">Membrane</keyword>
<dbReference type="InterPro" id="IPR011049">
    <property type="entry name" value="Serralysin-like_metalloprot_C"/>
</dbReference>
<dbReference type="GO" id="GO:0007156">
    <property type="term" value="P:homophilic cell adhesion via plasma membrane adhesion molecules"/>
    <property type="evidence" value="ECO:0007669"/>
    <property type="project" value="InterPro"/>
</dbReference>
<dbReference type="InterPro" id="IPR039808">
    <property type="entry name" value="Cadherin"/>
</dbReference>
<dbReference type="AlphaFoldDB" id="I4Z060"/>
<dbReference type="InterPro" id="IPR001343">
    <property type="entry name" value="Hemolysn_Ca-bd"/>
</dbReference>
<dbReference type="InterPro" id="IPR015919">
    <property type="entry name" value="Cadherin-like_sf"/>
</dbReference>
<dbReference type="Pfam" id="PF00028">
    <property type="entry name" value="Cadherin"/>
    <property type="match status" value="1"/>
</dbReference>
<evidence type="ECO:0000259" key="5">
    <source>
        <dbReference type="PROSITE" id="PS50268"/>
    </source>
</evidence>
<dbReference type="GO" id="GO:0008013">
    <property type="term" value="F:beta-catenin binding"/>
    <property type="evidence" value="ECO:0007669"/>
    <property type="project" value="TreeGrafter"/>
</dbReference>
<dbReference type="Gene3D" id="2.150.10.10">
    <property type="entry name" value="Serralysin-like metalloprotease, C-terminal"/>
    <property type="match status" value="1"/>
</dbReference>
<dbReference type="GO" id="GO:0016339">
    <property type="term" value="P:calcium-dependent cell-cell adhesion via plasma membrane cell adhesion molecules"/>
    <property type="evidence" value="ECO:0007669"/>
    <property type="project" value="TreeGrafter"/>
</dbReference>
<organism evidence="6 7">
    <name type="scientific">Microvirga lotononidis</name>
    <dbReference type="NCBI Taxonomy" id="864069"/>
    <lineage>
        <taxon>Bacteria</taxon>
        <taxon>Pseudomonadati</taxon>
        <taxon>Pseudomonadota</taxon>
        <taxon>Alphaproteobacteria</taxon>
        <taxon>Hyphomicrobiales</taxon>
        <taxon>Methylobacteriaceae</taxon>
        <taxon>Microvirga</taxon>
    </lineage>
</organism>
<dbReference type="GO" id="GO:0005509">
    <property type="term" value="F:calcium ion binding"/>
    <property type="evidence" value="ECO:0007669"/>
    <property type="project" value="InterPro"/>
</dbReference>
<dbReference type="Pfam" id="PF00353">
    <property type="entry name" value="HemolysinCabind"/>
    <property type="match status" value="1"/>
</dbReference>
<feature type="domain" description="Cadherin" evidence="5">
    <location>
        <begin position="4"/>
        <end position="117"/>
    </location>
</feature>
<dbReference type="SMART" id="SM00112">
    <property type="entry name" value="CA"/>
    <property type="match status" value="2"/>
</dbReference>
<dbReference type="Gene3D" id="2.60.40.60">
    <property type="entry name" value="Cadherins"/>
    <property type="match status" value="1"/>
</dbReference>
<feature type="domain" description="Cadherin" evidence="5">
    <location>
        <begin position="123"/>
        <end position="216"/>
    </location>
</feature>
<dbReference type="CDD" id="cd11304">
    <property type="entry name" value="Cadherin_repeat"/>
    <property type="match status" value="1"/>
</dbReference>
<gene>
    <name evidence="6" type="ORF">MicloDRAFT_00020830</name>
</gene>
<keyword evidence="2" id="KW-0677">Repeat</keyword>
<accession>I4Z060</accession>
<dbReference type="PROSITE" id="PS00330">
    <property type="entry name" value="HEMOLYSIN_CALCIUM"/>
    <property type="match status" value="2"/>
</dbReference>
<dbReference type="GO" id="GO:0016342">
    <property type="term" value="C:catenin complex"/>
    <property type="evidence" value="ECO:0007669"/>
    <property type="project" value="TreeGrafter"/>
</dbReference>
<dbReference type="GO" id="GO:0005912">
    <property type="term" value="C:adherens junction"/>
    <property type="evidence" value="ECO:0007669"/>
    <property type="project" value="TreeGrafter"/>
</dbReference>
<keyword evidence="7" id="KW-1185">Reference proteome</keyword>
<dbReference type="PROSITE" id="PS50268">
    <property type="entry name" value="CADHERIN_2"/>
    <property type="match status" value="2"/>
</dbReference>
<dbReference type="InterPro" id="IPR018511">
    <property type="entry name" value="Hemolysin-typ_Ca-bd_CS"/>
</dbReference>
<dbReference type="eggNOG" id="COG2374">
    <property type="taxonomic scope" value="Bacteria"/>
</dbReference>
<proteinExistence type="predicted"/>
<dbReference type="RefSeq" id="WP_009491068.1">
    <property type="nucleotide sequence ID" value="NZ_CP141048.1"/>
</dbReference>
<dbReference type="SUPFAM" id="SSF51120">
    <property type="entry name" value="beta-Roll"/>
    <property type="match status" value="1"/>
</dbReference>
<dbReference type="GO" id="GO:0007043">
    <property type="term" value="P:cell-cell junction assembly"/>
    <property type="evidence" value="ECO:0007669"/>
    <property type="project" value="TreeGrafter"/>
</dbReference>
<dbReference type="HOGENOM" id="CLU_690403_0_0_5"/>
<dbReference type="GO" id="GO:0005615">
    <property type="term" value="C:extracellular space"/>
    <property type="evidence" value="ECO:0007669"/>
    <property type="project" value="InterPro"/>
</dbReference>
<dbReference type="GO" id="GO:0000902">
    <property type="term" value="P:cell morphogenesis"/>
    <property type="evidence" value="ECO:0007669"/>
    <property type="project" value="TreeGrafter"/>
</dbReference>
<dbReference type="Proteomes" id="UP000003947">
    <property type="component" value="Unassembled WGS sequence"/>
</dbReference>
<evidence type="ECO:0000256" key="1">
    <source>
        <dbReference type="ARBA" id="ARBA00004370"/>
    </source>
</evidence>
<dbReference type="EMBL" id="JH660641">
    <property type="protein sequence ID" value="EIM29602.1"/>
    <property type="molecule type" value="Genomic_DNA"/>
</dbReference>
<dbReference type="GO" id="GO:0016477">
    <property type="term" value="P:cell migration"/>
    <property type="evidence" value="ECO:0007669"/>
    <property type="project" value="TreeGrafter"/>
</dbReference>
<dbReference type="InterPro" id="IPR002126">
    <property type="entry name" value="Cadherin-like_dom"/>
</dbReference>
<name>I4Z060_9HYPH</name>
<dbReference type="PANTHER" id="PTHR24027:SF432">
    <property type="entry name" value="EGF-LIKE DOMAIN-CONTAINING PROTEIN"/>
    <property type="match status" value="1"/>
</dbReference>
<dbReference type="PRINTS" id="PR00313">
    <property type="entry name" value="CABNDNGRPT"/>
</dbReference>
<keyword evidence="3" id="KW-0106">Calcium</keyword>
<dbReference type="PATRIC" id="fig|864069.3.peg.2276"/>
<dbReference type="PANTHER" id="PTHR24027">
    <property type="entry name" value="CADHERIN-23"/>
    <property type="match status" value="1"/>
</dbReference>
<dbReference type="STRING" id="864069.MicloDRAFT_00020830"/>
<sequence length="399" mass="42103">MPATTTLSSLNVAENPENGTVIGRLGVQGGAPNETFTFTLASSLSDRFEIKRVTENNETYSVLAVKTGGSLFDFETDDLNHFEISISASSTNSTGGTVVANKSFLIDVTNVNEAPTDILLSNATIAETARAGTEVGLLTALDPDLAGLTAAVMPTFTLVESAGGRFQIVDNKLVVAAGATFDYETASSLQVKVKVTDMGGLSFEKTLSISVTDVSEVGGSARNDKIRGTAEADVINGGAGNDWIWGNGGNDTINGGSGKDILFGGDGADTFVFDSPFKKGHFDQIRDFKSGEDKILFDLDALKSFKVKASKSDLFGLSKKGHPDKKSSVGLDKVFKEGKLEKKFFTVGTTSKDGNDYVVYNKKNGTVYLDVDGSGGAKPVEILKLKPGAALSFNDFLFI</sequence>
<evidence type="ECO:0000256" key="4">
    <source>
        <dbReference type="ARBA" id="ARBA00023136"/>
    </source>
</evidence>
<evidence type="ECO:0000313" key="7">
    <source>
        <dbReference type="Proteomes" id="UP000003947"/>
    </source>
</evidence>
<reference evidence="6 7" key="1">
    <citation type="submission" date="2012-02" db="EMBL/GenBank/DDBJ databases">
        <title>Improved High-Quality Draft sequence of Microvirga sp. WSM3557.</title>
        <authorList>
            <consortium name="US DOE Joint Genome Institute"/>
            <person name="Lucas S."/>
            <person name="Han J."/>
            <person name="Lapidus A."/>
            <person name="Cheng J.-F."/>
            <person name="Goodwin L."/>
            <person name="Pitluck S."/>
            <person name="Peters L."/>
            <person name="Zhang X."/>
            <person name="Detter J.C."/>
            <person name="Han C."/>
            <person name="Tapia R."/>
            <person name="Land M."/>
            <person name="Hauser L."/>
            <person name="Kyrpides N."/>
            <person name="Ivanova N."/>
            <person name="Pagani I."/>
            <person name="Brau L."/>
            <person name="Yates R."/>
            <person name="O'Hara G."/>
            <person name="Rui T."/>
            <person name="Howieson J."/>
            <person name="Reeve W."/>
            <person name="Woyke T."/>
        </authorList>
    </citation>
    <scope>NUCLEOTIDE SEQUENCE [LARGE SCALE GENOMIC DNA]</scope>
    <source>
        <strain evidence="6 7">WSM3557</strain>
    </source>
</reference>
<dbReference type="GO" id="GO:0044331">
    <property type="term" value="P:cell-cell adhesion mediated by cadherin"/>
    <property type="evidence" value="ECO:0007669"/>
    <property type="project" value="TreeGrafter"/>
</dbReference>
<evidence type="ECO:0000256" key="3">
    <source>
        <dbReference type="ARBA" id="ARBA00022837"/>
    </source>
</evidence>
<evidence type="ECO:0000313" key="6">
    <source>
        <dbReference type="EMBL" id="EIM29602.1"/>
    </source>
</evidence>
<dbReference type="GO" id="GO:0034332">
    <property type="term" value="P:adherens junction organization"/>
    <property type="evidence" value="ECO:0007669"/>
    <property type="project" value="TreeGrafter"/>
</dbReference>